<dbReference type="EMBL" id="JAEAOA010002353">
    <property type="protein sequence ID" value="KAK3612597.1"/>
    <property type="molecule type" value="Genomic_DNA"/>
</dbReference>
<sequence>MDSKSMCFTTWMKPSMKNLLQKMENLILDMFEMIFNIIRVNGHRPYLFIKNGNSCDFNLWPWTLRQISIITESLYAPVILLFF</sequence>
<gene>
    <name evidence="1" type="ORF">CHS0354_042105</name>
</gene>
<protein>
    <submittedName>
        <fullName evidence="1">Uncharacterized protein</fullName>
    </submittedName>
</protein>
<keyword evidence="2" id="KW-1185">Reference proteome</keyword>
<reference evidence="1" key="2">
    <citation type="journal article" date="2021" name="Genome Biol. Evol.">
        <title>Developing a high-quality reference genome for a parasitic bivalve with doubly uniparental inheritance (Bivalvia: Unionida).</title>
        <authorList>
            <person name="Smith C.H."/>
        </authorList>
    </citation>
    <scope>NUCLEOTIDE SEQUENCE</scope>
    <source>
        <strain evidence="1">CHS0354</strain>
        <tissue evidence="1">Mantle</tissue>
    </source>
</reference>
<comment type="caution">
    <text evidence="1">The sequence shown here is derived from an EMBL/GenBank/DDBJ whole genome shotgun (WGS) entry which is preliminary data.</text>
</comment>
<reference evidence="1" key="3">
    <citation type="submission" date="2023-05" db="EMBL/GenBank/DDBJ databases">
        <authorList>
            <person name="Smith C.H."/>
        </authorList>
    </citation>
    <scope>NUCLEOTIDE SEQUENCE</scope>
    <source>
        <strain evidence="1">CHS0354</strain>
        <tissue evidence="1">Mantle</tissue>
    </source>
</reference>
<dbReference type="AlphaFoldDB" id="A0AAE0TLS1"/>
<name>A0AAE0TLS1_9BIVA</name>
<reference evidence="1" key="1">
    <citation type="journal article" date="2021" name="Genome Biol. Evol.">
        <title>A High-Quality Reference Genome for a Parasitic Bivalve with Doubly Uniparental Inheritance (Bivalvia: Unionida).</title>
        <authorList>
            <person name="Smith C.H."/>
        </authorList>
    </citation>
    <scope>NUCLEOTIDE SEQUENCE</scope>
    <source>
        <strain evidence="1">CHS0354</strain>
    </source>
</reference>
<accession>A0AAE0TLS1</accession>
<proteinExistence type="predicted"/>
<dbReference type="Proteomes" id="UP001195483">
    <property type="component" value="Unassembled WGS sequence"/>
</dbReference>
<evidence type="ECO:0000313" key="2">
    <source>
        <dbReference type="Proteomes" id="UP001195483"/>
    </source>
</evidence>
<organism evidence="1 2">
    <name type="scientific">Potamilus streckersoni</name>
    <dbReference type="NCBI Taxonomy" id="2493646"/>
    <lineage>
        <taxon>Eukaryota</taxon>
        <taxon>Metazoa</taxon>
        <taxon>Spiralia</taxon>
        <taxon>Lophotrochozoa</taxon>
        <taxon>Mollusca</taxon>
        <taxon>Bivalvia</taxon>
        <taxon>Autobranchia</taxon>
        <taxon>Heteroconchia</taxon>
        <taxon>Palaeoheterodonta</taxon>
        <taxon>Unionida</taxon>
        <taxon>Unionoidea</taxon>
        <taxon>Unionidae</taxon>
        <taxon>Ambleminae</taxon>
        <taxon>Lampsilini</taxon>
        <taxon>Potamilus</taxon>
    </lineage>
</organism>
<evidence type="ECO:0000313" key="1">
    <source>
        <dbReference type="EMBL" id="KAK3612597.1"/>
    </source>
</evidence>